<organism evidence="3 4">
    <name type="scientific">Planococcus glaciei</name>
    <dbReference type="NCBI Taxonomy" id="459472"/>
    <lineage>
        <taxon>Bacteria</taxon>
        <taxon>Bacillati</taxon>
        <taxon>Bacillota</taxon>
        <taxon>Bacilli</taxon>
        <taxon>Bacillales</taxon>
        <taxon>Caryophanaceae</taxon>
        <taxon>Planococcus</taxon>
    </lineage>
</organism>
<dbReference type="InterPro" id="IPR053525">
    <property type="entry name" value="Sortase_D"/>
</dbReference>
<reference evidence="4" key="2">
    <citation type="submission" date="2020-06" db="EMBL/GenBank/DDBJ databases">
        <title>Isolation of Planomicrobium glaciei.</title>
        <authorList>
            <person name="Malisova L."/>
            <person name="Safrankova R."/>
            <person name="Jakubu V."/>
            <person name="Spanelova P."/>
        </authorList>
    </citation>
    <scope>NUCLEOTIDE SEQUENCE [LARGE SCALE GENOMIC DNA]</scope>
    <source>
        <strain evidence="4">NRL-ATB46093</strain>
    </source>
</reference>
<evidence type="ECO:0000313" key="3">
    <source>
        <dbReference type="EMBL" id="QKX51238.1"/>
    </source>
</evidence>
<dbReference type="Proteomes" id="UP000509222">
    <property type="component" value="Chromosome"/>
</dbReference>
<protein>
    <submittedName>
        <fullName evidence="3">Class D sortase</fullName>
    </submittedName>
</protein>
<dbReference type="GO" id="GO:0016787">
    <property type="term" value="F:hydrolase activity"/>
    <property type="evidence" value="ECO:0007669"/>
    <property type="project" value="UniProtKB-KW"/>
</dbReference>
<feature type="active site" description="Acyl-thioester intermediate" evidence="2">
    <location>
        <position position="193"/>
    </location>
</feature>
<dbReference type="RefSeq" id="WP_036804584.1">
    <property type="nucleotide sequence ID" value="NZ_CP051177.1"/>
</dbReference>
<reference evidence="3 4" key="1">
    <citation type="submission" date="2020-04" db="EMBL/GenBank/DDBJ databases">
        <authorList>
            <person name="Pajer P."/>
            <person name="Broz P."/>
        </authorList>
    </citation>
    <scope>NUCLEOTIDE SEQUENCE [LARGE SCALE GENOMIC DNA]</scope>
    <source>
        <strain evidence="4">NRL-ATB46093</strain>
    </source>
</reference>
<dbReference type="Pfam" id="PF04203">
    <property type="entry name" value="Sortase"/>
    <property type="match status" value="1"/>
</dbReference>
<feature type="active site" description="Proton donor/acceptor" evidence="2">
    <location>
        <position position="136"/>
    </location>
</feature>
<gene>
    <name evidence="3" type="ORF">HF394_11910</name>
</gene>
<dbReference type="AlphaFoldDB" id="A0A7H8QB44"/>
<evidence type="ECO:0000256" key="2">
    <source>
        <dbReference type="PIRSR" id="PIRSR605754-1"/>
    </source>
</evidence>
<dbReference type="CDD" id="cd05828">
    <property type="entry name" value="Sortase_D_1"/>
    <property type="match status" value="1"/>
</dbReference>
<accession>A0A7H8QB44</accession>
<dbReference type="SUPFAM" id="SSF63817">
    <property type="entry name" value="Sortase"/>
    <property type="match status" value="1"/>
</dbReference>
<proteinExistence type="predicted"/>
<dbReference type="InterPro" id="IPR041999">
    <property type="entry name" value="Sortase_D_1"/>
</dbReference>
<evidence type="ECO:0000256" key="1">
    <source>
        <dbReference type="ARBA" id="ARBA00022801"/>
    </source>
</evidence>
<keyword evidence="4" id="KW-1185">Reference proteome</keyword>
<dbReference type="EMBL" id="CP051177">
    <property type="protein sequence ID" value="QKX51238.1"/>
    <property type="molecule type" value="Genomic_DNA"/>
</dbReference>
<name>A0A7H8QB44_9BACL</name>
<dbReference type="InterPro" id="IPR005754">
    <property type="entry name" value="Sortase"/>
</dbReference>
<dbReference type="NCBIfam" id="NF033746">
    <property type="entry name" value="class_D_sortase"/>
    <property type="match status" value="1"/>
</dbReference>
<dbReference type="InterPro" id="IPR023365">
    <property type="entry name" value="Sortase_dom-sf"/>
</dbReference>
<dbReference type="Gene3D" id="2.40.260.10">
    <property type="entry name" value="Sortase"/>
    <property type="match status" value="1"/>
</dbReference>
<keyword evidence="1" id="KW-0378">Hydrolase</keyword>
<sequence>MLRKWLGLVLIVAGLSIGIFSFREWHTSKSSAQTLTDAELKIYKSVETPAGIENTETADPVKKIEKPSFVPTPIWTTGIDRKLGENAATLMIPKIEQKYSVYWGADPDTLNKGIGMFVSDLTTIPGGHGHTVLSGHRDTVFTRLDELEKQDQLLIEYEDKLYVYEITDMWITDSEDRSVIVEKNETILTLTTCYPFDFIGNATERYIVQAKLVSTQDA</sequence>
<dbReference type="NCBIfam" id="TIGR01076">
    <property type="entry name" value="sortase_fam"/>
    <property type="match status" value="1"/>
</dbReference>
<evidence type="ECO:0000313" key="4">
    <source>
        <dbReference type="Proteomes" id="UP000509222"/>
    </source>
</evidence>